<dbReference type="GO" id="GO:0016705">
    <property type="term" value="F:oxidoreductase activity, acting on paired donors, with incorporation or reduction of molecular oxygen"/>
    <property type="evidence" value="ECO:0007669"/>
    <property type="project" value="InterPro"/>
</dbReference>
<accession>A0A9P5CU04</accession>
<name>A0A9P5CU04_CRYP1</name>
<evidence type="ECO:0000256" key="6">
    <source>
        <dbReference type="ARBA" id="ARBA00023033"/>
    </source>
</evidence>
<keyword evidence="6" id="KW-0560">Oxidoreductase</keyword>
<organism evidence="8 9">
    <name type="scientific">Cryphonectria parasitica (strain ATCC 38755 / EP155)</name>
    <dbReference type="NCBI Taxonomy" id="660469"/>
    <lineage>
        <taxon>Eukaryota</taxon>
        <taxon>Fungi</taxon>
        <taxon>Dikarya</taxon>
        <taxon>Ascomycota</taxon>
        <taxon>Pezizomycotina</taxon>
        <taxon>Sordariomycetes</taxon>
        <taxon>Sordariomycetidae</taxon>
        <taxon>Diaporthales</taxon>
        <taxon>Cryphonectriaceae</taxon>
        <taxon>Cryphonectria-Endothia species complex</taxon>
        <taxon>Cryphonectria</taxon>
    </lineage>
</organism>
<dbReference type="GO" id="GO:0004497">
    <property type="term" value="F:monooxygenase activity"/>
    <property type="evidence" value="ECO:0007669"/>
    <property type="project" value="UniProtKB-KW"/>
</dbReference>
<protein>
    <submittedName>
        <fullName evidence="8">Cytochrome P450</fullName>
    </submittedName>
</protein>
<dbReference type="GO" id="GO:0020037">
    <property type="term" value="F:heme binding"/>
    <property type="evidence" value="ECO:0007669"/>
    <property type="project" value="InterPro"/>
</dbReference>
<dbReference type="AlphaFoldDB" id="A0A9P5CU04"/>
<proteinExistence type="inferred from homology"/>
<dbReference type="PANTHER" id="PTHR24304:SF2">
    <property type="entry name" value="24-HYDROXYCHOLESTEROL 7-ALPHA-HYDROXYLASE"/>
    <property type="match status" value="1"/>
</dbReference>
<evidence type="ECO:0000256" key="7">
    <source>
        <dbReference type="PIRSR" id="PIRSR602403-1"/>
    </source>
</evidence>
<keyword evidence="3 7" id="KW-0349">Heme</keyword>
<dbReference type="Gene3D" id="1.10.630.10">
    <property type="entry name" value="Cytochrome P450"/>
    <property type="match status" value="1"/>
</dbReference>
<comment type="cofactor">
    <cofactor evidence="1 7">
        <name>heme</name>
        <dbReference type="ChEBI" id="CHEBI:30413"/>
    </cofactor>
</comment>
<evidence type="ECO:0000256" key="4">
    <source>
        <dbReference type="ARBA" id="ARBA00022723"/>
    </source>
</evidence>
<evidence type="ECO:0000256" key="2">
    <source>
        <dbReference type="ARBA" id="ARBA00010617"/>
    </source>
</evidence>
<feature type="binding site" description="axial binding residue" evidence="7">
    <location>
        <position position="466"/>
    </location>
    <ligand>
        <name>heme</name>
        <dbReference type="ChEBI" id="CHEBI:30413"/>
    </ligand>
    <ligandPart>
        <name>Fe</name>
        <dbReference type="ChEBI" id="CHEBI:18248"/>
    </ligandPart>
</feature>
<dbReference type="GO" id="GO:0005506">
    <property type="term" value="F:iron ion binding"/>
    <property type="evidence" value="ECO:0007669"/>
    <property type="project" value="InterPro"/>
</dbReference>
<evidence type="ECO:0000313" key="8">
    <source>
        <dbReference type="EMBL" id="KAF3771184.1"/>
    </source>
</evidence>
<dbReference type="OrthoDB" id="1055148at2759"/>
<evidence type="ECO:0000256" key="1">
    <source>
        <dbReference type="ARBA" id="ARBA00001971"/>
    </source>
</evidence>
<evidence type="ECO:0000256" key="5">
    <source>
        <dbReference type="ARBA" id="ARBA00023004"/>
    </source>
</evidence>
<gene>
    <name evidence="8" type="ORF">M406DRAFT_246064</name>
</gene>
<keyword evidence="5 7" id="KW-0408">Iron</keyword>
<dbReference type="PANTHER" id="PTHR24304">
    <property type="entry name" value="CYTOCHROME P450 FAMILY 7"/>
    <property type="match status" value="1"/>
</dbReference>
<dbReference type="EMBL" id="MU032344">
    <property type="protein sequence ID" value="KAF3771184.1"/>
    <property type="molecule type" value="Genomic_DNA"/>
</dbReference>
<keyword evidence="4 7" id="KW-0479">Metal-binding</keyword>
<reference evidence="8" key="1">
    <citation type="journal article" date="2020" name="Phytopathology">
        <title>Genome sequence of the chestnut blight fungus Cryphonectria parasitica EP155: A fundamental resource for an archetypical invasive plant pathogen.</title>
        <authorList>
            <person name="Crouch J.A."/>
            <person name="Dawe A."/>
            <person name="Aerts A."/>
            <person name="Barry K."/>
            <person name="Churchill A.C.L."/>
            <person name="Grimwood J."/>
            <person name="Hillman B."/>
            <person name="Milgroom M.G."/>
            <person name="Pangilinan J."/>
            <person name="Smith M."/>
            <person name="Salamov A."/>
            <person name="Schmutz J."/>
            <person name="Yadav J."/>
            <person name="Grigoriev I.V."/>
            <person name="Nuss D."/>
        </authorList>
    </citation>
    <scope>NUCLEOTIDE SEQUENCE</scope>
    <source>
        <strain evidence="8">EP155</strain>
    </source>
</reference>
<dbReference type="CDD" id="cd00302">
    <property type="entry name" value="cytochrome_P450"/>
    <property type="match status" value="1"/>
</dbReference>
<evidence type="ECO:0000256" key="3">
    <source>
        <dbReference type="ARBA" id="ARBA00022617"/>
    </source>
</evidence>
<dbReference type="Pfam" id="PF00067">
    <property type="entry name" value="p450"/>
    <property type="match status" value="1"/>
</dbReference>
<dbReference type="Proteomes" id="UP000803844">
    <property type="component" value="Unassembled WGS sequence"/>
</dbReference>
<comment type="caution">
    <text evidence="8">The sequence shown here is derived from an EMBL/GenBank/DDBJ whole genome shotgun (WGS) entry which is preliminary data.</text>
</comment>
<keyword evidence="6" id="KW-0503">Monooxygenase</keyword>
<evidence type="ECO:0000313" key="9">
    <source>
        <dbReference type="Proteomes" id="UP000803844"/>
    </source>
</evidence>
<dbReference type="PRINTS" id="PR00465">
    <property type="entry name" value="EP450IV"/>
</dbReference>
<dbReference type="InterPro" id="IPR001128">
    <property type="entry name" value="Cyt_P450"/>
</dbReference>
<dbReference type="SUPFAM" id="SSF48264">
    <property type="entry name" value="Cytochrome P450"/>
    <property type="match status" value="1"/>
</dbReference>
<comment type="similarity">
    <text evidence="2">Belongs to the cytochrome P450 family.</text>
</comment>
<dbReference type="InterPro" id="IPR002403">
    <property type="entry name" value="Cyt_P450_E_grp-IV"/>
</dbReference>
<dbReference type="InterPro" id="IPR036396">
    <property type="entry name" value="Cyt_P450_sf"/>
</dbReference>
<dbReference type="GeneID" id="63833513"/>
<dbReference type="InterPro" id="IPR050529">
    <property type="entry name" value="CYP450_sterol_14alpha_dmase"/>
</dbReference>
<dbReference type="RefSeq" id="XP_040782145.1">
    <property type="nucleotide sequence ID" value="XM_040916384.1"/>
</dbReference>
<sequence length="531" mass="59247">MANLTGLSSQTGFPLDLAVQKWQASISVVLISLFALFLKITWQPAFPKSAPKLVREWPILGALALYGRRKAFFDKAVSKSPSGNFSTYMGKFQVVGVSGPEARQSFFDSKDLSMNEGYSTLFTASPDVGGVRDQKELAESHGAWMVRNMTKVVSRETLLKCLPFLVSDATSAYERLLLQQQDNDDDDKSAKGKKSIIDPAVVNYDLVYQLTMRTVGAVEIANDPALSAKTLKLFEEVERNASTMRIIFPWLPTLGWLRQMYAGARLYGIFDSIAKARKAEGRREEDTMQVFLDADTDMVKLTTFIVGSLFAGQVNTGVNAGWIIIYLATNREWYQRVQAEVDASLQRHRTSPSQTPQEILATLSLEDWETEFPLIDLSLRESIRLSTVGVMFRRNIGAGDLPISKKSGEVVPRGAFAIYAVDDVHMNPDVYSAPEKFDPGRYLPGRAEDKKTTHAYLGWGAGRHPCIGMRFAKLEVAIVTAFFFALFDFELVDAEGNVLDEPPPVDRQAFSVPRPVDVTRLRYTARQKMSN</sequence>
<keyword evidence="9" id="KW-1185">Reference proteome</keyword>